<gene>
    <name evidence="1" type="ORF">FHS27_003354</name>
</gene>
<reference evidence="1 2" key="1">
    <citation type="submission" date="2020-08" db="EMBL/GenBank/DDBJ databases">
        <title>Genomic Encyclopedia of Type Strains, Phase III (KMG-III): the genomes of soil and plant-associated and newly described type strains.</title>
        <authorList>
            <person name="Whitman W."/>
        </authorList>
    </citation>
    <scope>NUCLEOTIDE SEQUENCE [LARGE SCALE GENOMIC DNA]</scope>
    <source>
        <strain evidence="1 2">CECT 8075</strain>
    </source>
</reference>
<comment type="caution">
    <text evidence="1">The sequence shown here is derived from an EMBL/GenBank/DDBJ whole genome shotgun (WGS) entry which is preliminary data.</text>
</comment>
<accession>A0A7W5E0F7</accession>
<protein>
    <submittedName>
        <fullName evidence="1">Uncharacterized protein</fullName>
    </submittedName>
</protein>
<dbReference type="EMBL" id="JACHXU010000011">
    <property type="protein sequence ID" value="MBB3207529.1"/>
    <property type="molecule type" value="Genomic_DNA"/>
</dbReference>
<organism evidence="1 2">
    <name type="scientific">Aporhodopirellula rubra</name>
    <dbReference type="NCBI Taxonomy" id="980271"/>
    <lineage>
        <taxon>Bacteria</taxon>
        <taxon>Pseudomonadati</taxon>
        <taxon>Planctomycetota</taxon>
        <taxon>Planctomycetia</taxon>
        <taxon>Pirellulales</taxon>
        <taxon>Pirellulaceae</taxon>
        <taxon>Aporhodopirellula</taxon>
    </lineage>
</organism>
<sequence length="54" mass="6302">MSRTSIPSWPWLVWKESMQLMLVAPYSEPPVDVDGNRLRYNGDYEVVFSPISKE</sequence>
<dbReference type="Proteomes" id="UP000536179">
    <property type="component" value="Unassembled WGS sequence"/>
</dbReference>
<dbReference type="RefSeq" id="WP_184305864.1">
    <property type="nucleotide sequence ID" value="NZ_JACHXU010000011.1"/>
</dbReference>
<dbReference type="AlphaFoldDB" id="A0A7W5E0F7"/>
<evidence type="ECO:0000313" key="1">
    <source>
        <dbReference type="EMBL" id="MBB3207529.1"/>
    </source>
</evidence>
<proteinExistence type="predicted"/>
<evidence type="ECO:0000313" key="2">
    <source>
        <dbReference type="Proteomes" id="UP000536179"/>
    </source>
</evidence>
<keyword evidence="2" id="KW-1185">Reference proteome</keyword>
<name>A0A7W5E0F7_9BACT</name>